<evidence type="ECO:0000259" key="5">
    <source>
        <dbReference type="Pfam" id="PF07992"/>
    </source>
</evidence>
<comment type="caution">
    <text evidence="7">The sequence shown here is derived from an EMBL/GenBank/DDBJ whole genome shotgun (WGS) entry which is preliminary data.</text>
</comment>
<dbReference type="SUPFAM" id="SSF51905">
    <property type="entry name" value="FAD/NAD(P)-binding domain"/>
    <property type="match status" value="1"/>
</dbReference>
<feature type="domain" description="FAD/NAD(P)-binding" evidence="5">
    <location>
        <begin position="7"/>
        <end position="311"/>
    </location>
</feature>
<dbReference type="PRINTS" id="PR00368">
    <property type="entry name" value="FADPNR"/>
</dbReference>
<name>A0ABQ4TD35_METOR</name>
<gene>
    <name evidence="7" type="primary">thcD_2</name>
    <name evidence="7" type="ORF">LKMONMHP_4017</name>
</gene>
<dbReference type="SUPFAM" id="SSF55424">
    <property type="entry name" value="FAD/NAD-linked reductases, dimerisation (C-terminal) domain"/>
    <property type="match status" value="1"/>
</dbReference>
<evidence type="ECO:0000313" key="7">
    <source>
        <dbReference type="EMBL" id="GJE29138.1"/>
    </source>
</evidence>
<dbReference type="InterPro" id="IPR023753">
    <property type="entry name" value="FAD/NAD-binding_dom"/>
</dbReference>
<reference evidence="7" key="2">
    <citation type="submission" date="2021-08" db="EMBL/GenBank/DDBJ databases">
        <authorList>
            <person name="Tani A."/>
            <person name="Ola A."/>
            <person name="Ogura Y."/>
            <person name="Katsura K."/>
            <person name="Hayashi T."/>
        </authorList>
    </citation>
    <scope>NUCLEOTIDE SEQUENCE</scope>
    <source>
        <strain evidence="7">NBRC 15689</strain>
    </source>
</reference>
<keyword evidence="4" id="KW-0560">Oxidoreductase</keyword>
<evidence type="ECO:0000313" key="8">
    <source>
        <dbReference type="Proteomes" id="UP001055156"/>
    </source>
</evidence>
<dbReference type="InterPro" id="IPR036188">
    <property type="entry name" value="FAD/NAD-bd_sf"/>
</dbReference>
<comment type="cofactor">
    <cofactor evidence="1">
        <name>FAD</name>
        <dbReference type="ChEBI" id="CHEBI:57692"/>
    </cofactor>
</comment>
<dbReference type="PANTHER" id="PTHR43557:SF2">
    <property type="entry name" value="RIESKE DOMAIN-CONTAINING PROTEIN-RELATED"/>
    <property type="match status" value="1"/>
</dbReference>
<keyword evidence="2" id="KW-0285">Flavoprotein</keyword>
<evidence type="ECO:0000256" key="3">
    <source>
        <dbReference type="ARBA" id="ARBA00022827"/>
    </source>
</evidence>
<dbReference type="Pfam" id="PF07992">
    <property type="entry name" value="Pyr_redox_2"/>
    <property type="match status" value="1"/>
</dbReference>
<evidence type="ECO:0000256" key="2">
    <source>
        <dbReference type="ARBA" id="ARBA00022630"/>
    </source>
</evidence>
<dbReference type="PANTHER" id="PTHR43557">
    <property type="entry name" value="APOPTOSIS-INDUCING FACTOR 1"/>
    <property type="match status" value="1"/>
</dbReference>
<evidence type="ECO:0000259" key="6">
    <source>
        <dbReference type="Pfam" id="PF14759"/>
    </source>
</evidence>
<dbReference type="Gene3D" id="3.50.50.60">
    <property type="entry name" value="FAD/NAD(P)-binding domain"/>
    <property type="match status" value="2"/>
</dbReference>
<dbReference type="Proteomes" id="UP001055156">
    <property type="component" value="Unassembled WGS sequence"/>
</dbReference>
<keyword evidence="3" id="KW-0274">FAD</keyword>
<dbReference type="InterPro" id="IPR050446">
    <property type="entry name" value="FAD-oxidoreductase/Apoptosis"/>
</dbReference>
<evidence type="ECO:0000256" key="1">
    <source>
        <dbReference type="ARBA" id="ARBA00001974"/>
    </source>
</evidence>
<keyword evidence="8" id="KW-1185">Reference proteome</keyword>
<sequence>MPKADRAVIVGASLAGLRGAEALRRAGFDGALTLVGAERHAPYDRPPLSKQVLTGELRPDSSALPQPAGLDAEWRLGTAATRLDRSARTIHLADGSRLPYDRLLIATGAAARPWPNPAEARLTGLHTLRDRDDATRLRAALVAETGRVVVIGGGFIGCEVAHAARALGLAVTLVEPSETPLKRVLGAHLGAVVAARLKAVGVDLRTGTRVERLEGDGEGRVARVHLSDGTSLETGTVVAALGALRNTAWLGGSGLAFDEKGLDCDAEARALDEAGRPDPAIFVAGDVARFPHPLYGRRVALEHWEHAMAQGAYAGARMAGAEAAGPYGTVPAFWSAQGDLNIKSIGLTDGADALVIAQGDPKTGRFLALYGRQGICIAAVSFDRARWLPAYTEAIARKAPFPPIRGAVEQGDLALLDPGFDRG</sequence>
<dbReference type="Pfam" id="PF14759">
    <property type="entry name" value="Reductase_C"/>
    <property type="match status" value="1"/>
</dbReference>
<organism evidence="7 8">
    <name type="scientific">Methylobacterium organophilum</name>
    <dbReference type="NCBI Taxonomy" id="410"/>
    <lineage>
        <taxon>Bacteria</taxon>
        <taxon>Pseudomonadati</taxon>
        <taxon>Pseudomonadota</taxon>
        <taxon>Alphaproteobacteria</taxon>
        <taxon>Hyphomicrobiales</taxon>
        <taxon>Methylobacteriaceae</taxon>
        <taxon>Methylobacterium</taxon>
    </lineage>
</organism>
<evidence type="ECO:0000256" key="4">
    <source>
        <dbReference type="ARBA" id="ARBA00023002"/>
    </source>
</evidence>
<accession>A0ABQ4TD35</accession>
<dbReference type="PRINTS" id="PR00411">
    <property type="entry name" value="PNDRDTASEI"/>
</dbReference>
<protein>
    <submittedName>
        <fullName evidence="7">Rhodocoxin reductase</fullName>
    </submittedName>
</protein>
<proteinExistence type="predicted"/>
<dbReference type="Gene3D" id="3.30.390.30">
    <property type="match status" value="1"/>
</dbReference>
<feature type="domain" description="Reductase C-terminal" evidence="6">
    <location>
        <begin position="333"/>
        <end position="405"/>
    </location>
</feature>
<dbReference type="EMBL" id="BPQV01000014">
    <property type="protein sequence ID" value="GJE29138.1"/>
    <property type="molecule type" value="Genomic_DNA"/>
</dbReference>
<dbReference type="InterPro" id="IPR028202">
    <property type="entry name" value="Reductase_C"/>
</dbReference>
<reference evidence="7" key="1">
    <citation type="journal article" date="2021" name="Front. Microbiol.">
        <title>Comprehensive Comparative Genomics and Phenotyping of Methylobacterium Species.</title>
        <authorList>
            <person name="Alessa O."/>
            <person name="Ogura Y."/>
            <person name="Fujitani Y."/>
            <person name="Takami H."/>
            <person name="Hayashi T."/>
            <person name="Sahin N."/>
            <person name="Tani A."/>
        </authorList>
    </citation>
    <scope>NUCLEOTIDE SEQUENCE</scope>
    <source>
        <strain evidence="7">NBRC 15689</strain>
    </source>
</reference>
<dbReference type="InterPro" id="IPR016156">
    <property type="entry name" value="FAD/NAD-linked_Rdtase_dimer_sf"/>
</dbReference>
<dbReference type="RefSeq" id="WP_238313363.1">
    <property type="nucleotide sequence ID" value="NZ_BPQV01000014.1"/>
</dbReference>